<dbReference type="GO" id="GO:0005829">
    <property type="term" value="C:cytosol"/>
    <property type="evidence" value="ECO:0007669"/>
    <property type="project" value="TreeGrafter"/>
</dbReference>
<dbReference type="InterPro" id="IPR036291">
    <property type="entry name" value="NAD(P)-bd_dom_sf"/>
</dbReference>
<evidence type="ECO:0000256" key="2">
    <source>
        <dbReference type="ARBA" id="ARBA00073306"/>
    </source>
</evidence>
<evidence type="ECO:0000256" key="1">
    <source>
        <dbReference type="ARBA" id="ARBA00023002"/>
    </source>
</evidence>
<dbReference type="PROSITE" id="PS00671">
    <property type="entry name" value="D_2_HYDROXYACID_DH_3"/>
    <property type="match status" value="1"/>
</dbReference>
<evidence type="ECO:0000313" key="6">
    <source>
        <dbReference type="EMBL" id="VEN46808.1"/>
    </source>
</evidence>
<dbReference type="PANTHER" id="PTHR10996">
    <property type="entry name" value="2-HYDROXYACID DEHYDROGENASE-RELATED"/>
    <property type="match status" value="1"/>
</dbReference>
<comment type="similarity">
    <text evidence="3">Belongs to the D-isomer specific 2-hydroxyacid dehydrogenase family.</text>
</comment>
<dbReference type="Pfam" id="PF02826">
    <property type="entry name" value="2-Hacid_dh_C"/>
    <property type="match status" value="1"/>
</dbReference>
<dbReference type="CDD" id="cd05301">
    <property type="entry name" value="GDH"/>
    <property type="match status" value="1"/>
</dbReference>
<feature type="domain" description="D-isomer specific 2-hydroxyacid dehydrogenase NAD-binding" evidence="5">
    <location>
        <begin position="156"/>
        <end position="335"/>
    </location>
</feature>
<dbReference type="InterPro" id="IPR029752">
    <property type="entry name" value="D-isomer_DH_CS1"/>
</dbReference>
<protein>
    <recommendedName>
        <fullName evidence="2">Glyoxylate reductase/hydroxypyruvate reductase</fullName>
    </recommendedName>
</protein>
<dbReference type="InterPro" id="IPR029753">
    <property type="entry name" value="D-isomer_DH_CS"/>
</dbReference>
<keyword evidence="7" id="KW-1185">Reference proteome</keyword>
<sequence>MRLIRLASITTRLTRHVYLKHFKEKVVYHTSTATVPCLSARYYSEMSKPSVYITRQVNEEALNLLNTHCDVTYWTGSGPVPRAELLKNIQNKDALFCMLTDKIDSEVLDKAGNNLKIIATMSVGYDHLDVKEIKKRNVKITYTPDVLTDATAELAVALLLATSRRLLEANEEARTGGWQAWSPFWMCGPGLKDSTVGIVGFGRIGQEIAKRLKPFNPKRIIYYNRSERKKEAEQIGAERASFEDLLAQSDFISVSLSLTPETKEMFNEAAFNKMKPNAVFVNTSRGGIVEQEALIKALQQKKIYGAGLDVMTPEPLPLDNPLFKLKNCVILPHIGSASIETRKEMGVICAKNILAAIKGEPLLTELKTM</sequence>
<dbReference type="Pfam" id="PF00389">
    <property type="entry name" value="2-Hacid_dh"/>
    <property type="match status" value="1"/>
</dbReference>
<dbReference type="AlphaFoldDB" id="A0A653CG03"/>
<dbReference type="Proteomes" id="UP000410492">
    <property type="component" value="Unassembled WGS sequence"/>
</dbReference>
<evidence type="ECO:0000256" key="3">
    <source>
        <dbReference type="RuleBase" id="RU003719"/>
    </source>
</evidence>
<dbReference type="PANTHER" id="PTHR10996:SF277">
    <property type="entry name" value="GLYOXYLATE REDUCTASE_HYDROXYPYRUVATE REDUCTASE"/>
    <property type="match status" value="1"/>
</dbReference>
<feature type="domain" description="D-isomer specific 2-hydroxyacid dehydrogenase catalytic" evidence="4">
    <location>
        <begin position="51"/>
        <end position="365"/>
    </location>
</feature>
<organism evidence="6 7">
    <name type="scientific">Callosobruchus maculatus</name>
    <name type="common">Southern cowpea weevil</name>
    <name type="synonym">Pulse bruchid</name>
    <dbReference type="NCBI Taxonomy" id="64391"/>
    <lineage>
        <taxon>Eukaryota</taxon>
        <taxon>Metazoa</taxon>
        <taxon>Ecdysozoa</taxon>
        <taxon>Arthropoda</taxon>
        <taxon>Hexapoda</taxon>
        <taxon>Insecta</taxon>
        <taxon>Pterygota</taxon>
        <taxon>Neoptera</taxon>
        <taxon>Endopterygota</taxon>
        <taxon>Coleoptera</taxon>
        <taxon>Polyphaga</taxon>
        <taxon>Cucujiformia</taxon>
        <taxon>Chrysomeloidea</taxon>
        <taxon>Chrysomelidae</taxon>
        <taxon>Bruchinae</taxon>
        <taxon>Bruchini</taxon>
        <taxon>Callosobruchus</taxon>
    </lineage>
</organism>
<reference evidence="6 7" key="1">
    <citation type="submission" date="2019-01" db="EMBL/GenBank/DDBJ databases">
        <authorList>
            <person name="Sayadi A."/>
        </authorList>
    </citation>
    <scope>NUCLEOTIDE SEQUENCE [LARGE SCALE GENOMIC DNA]</scope>
</reference>
<name>A0A653CG03_CALMS</name>
<evidence type="ECO:0000259" key="5">
    <source>
        <dbReference type="Pfam" id="PF02826"/>
    </source>
</evidence>
<proteinExistence type="inferred from homology"/>
<evidence type="ECO:0000313" key="7">
    <source>
        <dbReference type="Proteomes" id="UP000410492"/>
    </source>
</evidence>
<dbReference type="EMBL" id="CAACVG010007741">
    <property type="protein sequence ID" value="VEN46808.1"/>
    <property type="molecule type" value="Genomic_DNA"/>
</dbReference>
<dbReference type="PROSITE" id="PS00065">
    <property type="entry name" value="D_2_HYDROXYACID_DH_1"/>
    <property type="match status" value="1"/>
</dbReference>
<dbReference type="GO" id="GO:0030267">
    <property type="term" value="F:glyoxylate reductase (NADPH) activity"/>
    <property type="evidence" value="ECO:0007669"/>
    <property type="project" value="TreeGrafter"/>
</dbReference>
<dbReference type="OrthoDB" id="298012at2759"/>
<dbReference type="SUPFAM" id="SSF52283">
    <property type="entry name" value="Formate/glycerate dehydrogenase catalytic domain-like"/>
    <property type="match status" value="1"/>
</dbReference>
<gene>
    <name evidence="6" type="ORF">CALMAC_LOCUS8789</name>
</gene>
<dbReference type="GO" id="GO:0051287">
    <property type="term" value="F:NAD binding"/>
    <property type="evidence" value="ECO:0007669"/>
    <property type="project" value="InterPro"/>
</dbReference>
<dbReference type="InterPro" id="IPR050223">
    <property type="entry name" value="D-isomer_2-hydroxyacid_DH"/>
</dbReference>
<dbReference type="GO" id="GO:0008465">
    <property type="term" value="F:hydroxypyruvate reductase (NADH) activity"/>
    <property type="evidence" value="ECO:0007669"/>
    <property type="project" value="TreeGrafter"/>
</dbReference>
<accession>A0A653CG03</accession>
<dbReference type="Gene3D" id="3.40.50.720">
    <property type="entry name" value="NAD(P)-binding Rossmann-like Domain"/>
    <property type="match status" value="2"/>
</dbReference>
<dbReference type="SUPFAM" id="SSF51735">
    <property type="entry name" value="NAD(P)-binding Rossmann-fold domains"/>
    <property type="match status" value="1"/>
</dbReference>
<keyword evidence="1 3" id="KW-0560">Oxidoreductase</keyword>
<dbReference type="FunFam" id="3.40.50.720:FF:000026">
    <property type="entry name" value="Glyoxylate/hydroxypyruvate reductase B"/>
    <property type="match status" value="1"/>
</dbReference>
<dbReference type="InterPro" id="IPR006140">
    <property type="entry name" value="D-isomer_DH_NAD-bd"/>
</dbReference>
<dbReference type="InterPro" id="IPR006139">
    <property type="entry name" value="D-isomer_2_OHA_DH_cat_dom"/>
</dbReference>
<evidence type="ECO:0000259" key="4">
    <source>
        <dbReference type="Pfam" id="PF00389"/>
    </source>
</evidence>